<name>A0ABS7J1X3_9SPHN</name>
<feature type="chain" id="PRO_5046739945" evidence="2">
    <location>
        <begin position="23"/>
        <end position="267"/>
    </location>
</feature>
<comment type="caution">
    <text evidence="4">The sequence shown here is derived from an EMBL/GenBank/DDBJ whole genome shotgun (WGS) entry which is preliminary data.</text>
</comment>
<sequence>MIHKVLKGVAPLAALAAGALLAGCNGNITIGDSKGVPLAELDQGGEAPSEIVLAGPDNVVVTRGDALTIDVSGDQEAVDALRFTLDDGALGIMRDRDADRNIGTATVRLTMPSLTAIVLAGSGTVEADAMDGQSDVTIAGSGSAKVGTITANQLDLTIAGSGNLEAGGEVDRLDLTIAGSGSGRLAALKTGRADVTVAGSGDAEFASDGRVEASIMGSGTVTVIGNADCTVQSMGSGKLRCRGGSTAKSDKASAPETPEAPDAPPAP</sequence>
<dbReference type="PROSITE" id="PS51257">
    <property type="entry name" value="PROKAR_LIPOPROTEIN"/>
    <property type="match status" value="1"/>
</dbReference>
<feature type="signal peptide" evidence="2">
    <location>
        <begin position="1"/>
        <end position="22"/>
    </location>
</feature>
<dbReference type="EMBL" id="JAIGNK010000003">
    <property type="protein sequence ID" value="MBX7458757.1"/>
    <property type="molecule type" value="Genomic_DNA"/>
</dbReference>
<organism evidence="4 5">
    <name type="scientific">Qipengyuania polymorpha</name>
    <dbReference type="NCBI Taxonomy" id="2867234"/>
    <lineage>
        <taxon>Bacteria</taxon>
        <taxon>Pseudomonadati</taxon>
        <taxon>Pseudomonadota</taxon>
        <taxon>Alphaproteobacteria</taxon>
        <taxon>Sphingomonadales</taxon>
        <taxon>Erythrobacteraceae</taxon>
        <taxon>Qipengyuania</taxon>
    </lineage>
</organism>
<evidence type="ECO:0000313" key="5">
    <source>
        <dbReference type="Proteomes" id="UP000783253"/>
    </source>
</evidence>
<dbReference type="InterPro" id="IPR021255">
    <property type="entry name" value="DUF2807"/>
</dbReference>
<gene>
    <name evidence="4" type="ORF">K3152_10915</name>
</gene>
<feature type="region of interest" description="Disordered" evidence="1">
    <location>
        <begin position="235"/>
        <end position="267"/>
    </location>
</feature>
<keyword evidence="2" id="KW-0732">Signal</keyword>
<evidence type="ECO:0000259" key="3">
    <source>
        <dbReference type="Pfam" id="PF10988"/>
    </source>
</evidence>
<dbReference type="RefSeq" id="WP_221574133.1">
    <property type="nucleotide sequence ID" value="NZ_JAIGNK010000003.1"/>
</dbReference>
<reference evidence="4 5" key="1">
    <citation type="submission" date="2021-08" db="EMBL/GenBank/DDBJ databases">
        <title>Comparative Genomics Analysis of the Genus Qipengyuania Reveals Extensive Genetic Diversity and Metabolic Versatility, Including the Description of Fifteen Novel Species.</title>
        <authorList>
            <person name="Liu Y."/>
        </authorList>
    </citation>
    <scope>NUCLEOTIDE SEQUENCE [LARGE SCALE GENOMIC DNA]</scope>
    <source>
        <strain evidence="4 5">1NDH17</strain>
    </source>
</reference>
<protein>
    <submittedName>
        <fullName evidence="4">DUF2807 domain-containing protein</fullName>
    </submittedName>
</protein>
<dbReference type="Gene3D" id="2.160.20.120">
    <property type="match status" value="1"/>
</dbReference>
<feature type="domain" description="Putative auto-transporter adhesin head GIN" evidence="3">
    <location>
        <begin position="49"/>
        <end position="227"/>
    </location>
</feature>
<evidence type="ECO:0000313" key="4">
    <source>
        <dbReference type="EMBL" id="MBX7458757.1"/>
    </source>
</evidence>
<evidence type="ECO:0000256" key="2">
    <source>
        <dbReference type="SAM" id="SignalP"/>
    </source>
</evidence>
<proteinExistence type="predicted"/>
<dbReference type="Proteomes" id="UP000783253">
    <property type="component" value="Unassembled WGS sequence"/>
</dbReference>
<keyword evidence="5" id="KW-1185">Reference proteome</keyword>
<accession>A0ABS7J1X3</accession>
<evidence type="ECO:0000256" key="1">
    <source>
        <dbReference type="SAM" id="MobiDB-lite"/>
    </source>
</evidence>
<dbReference type="Pfam" id="PF10988">
    <property type="entry name" value="DUF2807"/>
    <property type="match status" value="1"/>
</dbReference>